<feature type="transmembrane region" description="Helical" evidence="6">
    <location>
        <begin position="101"/>
        <end position="121"/>
    </location>
</feature>
<evidence type="ECO:0000256" key="4">
    <source>
        <dbReference type="ARBA" id="ARBA00022989"/>
    </source>
</evidence>
<protein>
    <submittedName>
        <fullName evidence="7">Lysylphosphatidylglycerol synthase domain-containing protein</fullName>
    </submittedName>
</protein>
<feature type="transmembrane region" description="Helical" evidence="6">
    <location>
        <begin position="133"/>
        <end position="159"/>
    </location>
</feature>
<keyword evidence="4 6" id="KW-1133">Transmembrane helix</keyword>
<proteinExistence type="predicted"/>
<gene>
    <name evidence="7" type="ORF">GCM10009839_18470</name>
</gene>
<keyword evidence="2" id="KW-1003">Cell membrane</keyword>
<dbReference type="Pfam" id="PF03706">
    <property type="entry name" value="LPG_synthase_TM"/>
    <property type="match status" value="1"/>
</dbReference>
<keyword evidence="3 6" id="KW-0812">Transmembrane</keyword>
<feature type="transmembrane region" description="Helical" evidence="6">
    <location>
        <begin position="23"/>
        <end position="48"/>
    </location>
</feature>
<comment type="subcellular location">
    <subcellularLocation>
        <location evidence="1">Cell membrane</location>
        <topology evidence="1">Multi-pass membrane protein</topology>
    </subcellularLocation>
</comment>
<feature type="transmembrane region" description="Helical" evidence="6">
    <location>
        <begin position="283"/>
        <end position="306"/>
    </location>
</feature>
<accession>A0ABN2TVB4</accession>
<dbReference type="Proteomes" id="UP001500751">
    <property type="component" value="Unassembled WGS sequence"/>
</dbReference>
<feature type="transmembrane region" description="Helical" evidence="6">
    <location>
        <begin position="171"/>
        <end position="195"/>
    </location>
</feature>
<evidence type="ECO:0000313" key="8">
    <source>
        <dbReference type="Proteomes" id="UP001500751"/>
    </source>
</evidence>
<keyword evidence="8" id="KW-1185">Reference proteome</keyword>
<organism evidence="7 8">
    <name type="scientific">Catenulispora yoronensis</name>
    <dbReference type="NCBI Taxonomy" id="450799"/>
    <lineage>
        <taxon>Bacteria</taxon>
        <taxon>Bacillati</taxon>
        <taxon>Actinomycetota</taxon>
        <taxon>Actinomycetes</taxon>
        <taxon>Catenulisporales</taxon>
        <taxon>Catenulisporaceae</taxon>
        <taxon>Catenulispora</taxon>
    </lineage>
</organism>
<name>A0ABN2TVB4_9ACTN</name>
<reference evidence="7 8" key="1">
    <citation type="journal article" date="2019" name="Int. J. Syst. Evol. Microbiol.">
        <title>The Global Catalogue of Microorganisms (GCM) 10K type strain sequencing project: providing services to taxonomists for standard genome sequencing and annotation.</title>
        <authorList>
            <consortium name="The Broad Institute Genomics Platform"/>
            <consortium name="The Broad Institute Genome Sequencing Center for Infectious Disease"/>
            <person name="Wu L."/>
            <person name="Ma J."/>
        </authorList>
    </citation>
    <scope>NUCLEOTIDE SEQUENCE [LARGE SCALE GENOMIC DNA]</scope>
    <source>
        <strain evidence="7 8">JCM 16014</strain>
    </source>
</reference>
<sequence length="363" mass="38394">MSETQPGAAEVSDRARRWKPGRVVGLVAGVALLVAVFGFAFPALASYSSVINILRSMTKAGVAVVAIATLANLLANWFLITTALPGLTMRRAAATNLASTAVANTVPGGGAIAMGVSWRMLTGWGVTSRAFGVYAIATGVWSTIAKFATPAVALIILALSHDLPTASNQVALLWISASVGLGISIPMVALVRLALRDDHGAMAADRWLSRLSGRLFRALKRPTPDVLTGMMVRLRQEAGTLIATRGRRLTLAIIISDLGWWVVLQSSLWACGIKQSQVSWQMCFAGFAVARAVSSVPITPGGLGMIDYALTLFLLSGLDTPTAARVLAAIMLTRAMTLALPIPLGAVTYLGWQMMTRRRRVVA</sequence>
<evidence type="ECO:0000256" key="2">
    <source>
        <dbReference type="ARBA" id="ARBA00022475"/>
    </source>
</evidence>
<dbReference type="InterPro" id="IPR022791">
    <property type="entry name" value="L-PG_synthase/AglD"/>
</dbReference>
<dbReference type="EMBL" id="BAAAQN010000007">
    <property type="protein sequence ID" value="GAA2021637.1"/>
    <property type="molecule type" value="Genomic_DNA"/>
</dbReference>
<evidence type="ECO:0000256" key="1">
    <source>
        <dbReference type="ARBA" id="ARBA00004651"/>
    </source>
</evidence>
<keyword evidence="5 6" id="KW-0472">Membrane</keyword>
<feature type="transmembrane region" description="Helical" evidence="6">
    <location>
        <begin position="249"/>
        <end position="271"/>
    </location>
</feature>
<comment type="caution">
    <text evidence="7">The sequence shown here is derived from an EMBL/GenBank/DDBJ whole genome shotgun (WGS) entry which is preliminary data.</text>
</comment>
<evidence type="ECO:0000256" key="6">
    <source>
        <dbReference type="SAM" id="Phobius"/>
    </source>
</evidence>
<evidence type="ECO:0000256" key="3">
    <source>
        <dbReference type="ARBA" id="ARBA00022692"/>
    </source>
</evidence>
<evidence type="ECO:0000256" key="5">
    <source>
        <dbReference type="ARBA" id="ARBA00023136"/>
    </source>
</evidence>
<feature type="transmembrane region" description="Helical" evidence="6">
    <location>
        <begin position="326"/>
        <end position="350"/>
    </location>
</feature>
<evidence type="ECO:0000313" key="7">
    <source>
        <dbReference type="EMBL" id="GAA2021637.1"/>
    </source>
</evidence>
<feature type="transmembrane region" description="Helical" evidence="6">
    <location>
        <begin position="60"/>
        <end position="80"/>
    </location>
</feature>
<dbReference type="RefSeq" id="WP_344665086.1">
    <property type="nucleotide sequence ID" value="NZ_BAAAQN010000007.1"/>
</dbReference>